<proteinExistence type="predicted"/>
<dbReference type="EMBL" id="MLJW01004992">
    <property type="protein sequence ID" value="OIQ68971.1"/>
    <property type="molecule type" value="Genomic_DNA"/>
</dbReference>
<dbReference type="AlphaFoldDB" id="A0A1J5PUK8"/>
<gene>
    <name evidence="1" type="ORF">GALL_494310</name>
</gene>
<name>A0A1J5PUK8_9ZZZZ</name>
<evidence type="ECO:0000313" key="1">
    <source>
        <dbReference type="EMBL" id="OIQ68971.1"/>
    </source>
</evidence>
<sequence>MLGHAQPIVNRAVAAARKQARRRPKLCRRHTSQLFGSLGAVLLLADELGIIHELVPIAARANELFIHQAFGHDGMRQRRHDRHVGPRTQRQMVRRLDVRRFHQINPPRINHDQLGALAQPLLQPAREHRVPVRRVRPDQDHHIRLLYRVEILRARAGAKGLAQAVARRRMAHPRAGVGVVVAKHRPRQLLHQICLFVGAARRGDNPDRVRTVLRLQPAQPVRGKPQRLIPRHFPPRIFNPLADHRLQNAVLMVGIAIGKPPLDARVPPVRLAVLVGHHAHQFVAAHFGLERTANPAIGAGRNHRTLRRADLDHRLFGQRRRRAGLHTGTTADAFRRQEIIRQRPRRNAAIKATPLDGQCKRSLHLFAGSDTPRTHDALRGIIAEIRVAIVLRQPVQVRLTRGVLGLEMRVDRFIPHIAQAHRPRHILQLTIAICCAGQTVQRVVRDV</sequence>
<accession>A0A1J5PUK8</accession>
<protein>
    <submittedName>
        <fullName evidence="1">Uncharacterized protein</fullName>
    </submittedName>
</protein>
<organism evidence="1">
    <name type="scientific">mine drainage metagenome</name>
    <dbReference type="NCBI Taxonomy" id="410659"/>
    <lineage>
        <taxon>unclassified sequences</taxon>
        <taxon>metagenomes</taxon>
        <taxon>ecological metagenomes</taxon>
    </lineage>
</organism>
<comment type="caution">
    <text evidence="1">The sequence shown here is derived from an EMBL/GenBank/DDBJ whole genome shotgun (WGS) entry which is preliminary data.</text>
</comment>
<reference evidence="1" key="1">
    <citation type="submission" date="2016-10" db="EMBL/GenBank/DDBJ databases">
        <title>Sequence of Gallionella enrichment culture.</title>
        <authorList>
            <person name="Poehlein A."/>
            <person name="Muehling M."/>
            <person name="Daniel R."/>
        </authorList>
    </citation>
    <scope>NUCLEOTIDE SEQUENCE</scope>
</reference>